<protein>
    <recommendedName>
        <fullName evidence="11">Iron ABC transporter</fullName>
    </recommendedName>
</protein>
<reference evidence="9 10" key="1">
    <citation type="submission" date="2011-10" db="EMBL/GenBank/DDBJ databases">
        <title>The Genome Sequence of Fusobacterium sp. 4_1_13.</title>
        <authorList>
            <consortium name="The Broad Institute Genome Sequencing Platform"/>
            <person name="Earl A."/>
            <person name="Ward D."/>
            <person name="Feldgarden M."/>
            <person name="Gevers D."/>
            <person name="Strauss J."/>
            <person name="Ambrose C."/>
            <person name="Allen-Vercoe E."/>
            <person name="Young S.K."/>
            <person name="Zeng Q."/>
            <person name="Gargeya S."/>
            <person name="Fitzgerald M."/>
            <person name="Haas B."/>
            <person name="Abouelleil A."/>
            <person name="Alvarado L."/>
            <person name="Arachchi H.M."/>
            <person name="Berlin A."/>
            <person name="Brown A."/>
            <person name="Chapman S.B."/>
            <person name="Chen Z."/>
            <person name="Dunbar C."/>
            <person name="Freedman E."/>
            <person name="Gearin G."/>
            <person name="Goldberg J."/>
            <person name="Griggs A."/>
            <person name="Gujja S."/>
            <person name="Heiman D."/>
            <person name="Howarth C."/>
            <person name="Larson L."/>
            <person name="Lui A."/>
            <person name="MacDonald P.J."/>
            <person name="Montmayeur A."/>
            <person name="Murphy C."/>
            <person name="Neiman D."/>
            <person name="Pearson M."/>
            <person name="Priest M."/>
            <person name="Roberts A."/>
            <person name="Saif S."/>
            <person name="Shea T."/>
            <person name="Shenoy N."/>
            <person name="Sisk P."/>
            <person name="Stolte C."/>
            <person name="Sykes S."/>
            <person name="Wortman J."/>
            <person name="Nusbaum C."/>
            <person name="Birren B."/>
        </authorList>
    </citation>
    <scope>NUCLEOTIDE SEQUENCE [LARGE SCALE GENOMIC DNA]</scope>
    <source>
        <strain evidence="9 10">4_1_13</strain>
    </source>
</reference>
<evidence type="ECO:0000256" key="4">
    <source>
        <dbReference type="ARBA" id="ARBA00022475"/>
    </source>
</evidence>
<dbReference type="Pfam" id="PF01032">
    <property type="entry name" value="FecCD"/>
    <property type="match status" value="1"/>
</dbReference>
<accession>A0A0M1VSI7</accession>
<feature type="transmembrane region" description="Helical" evidence="8">
    <location>
        <begin position="269"/>
        <end position="291"/>
    </location>
</feature>
<feature type="transmembrane region" description="Helical" evidence="8">
    <location>
        <begin position="55"/>
        <end position="77"/>
    </location>
</feature>
<evidence type="ECO:0000313" key="9">
    <source>
        <dbReference type="EMBL" id="EEO39598.1"/>
    </source>
</evidence>
<dbReference type="Proteomes" id="UP000004925">
    <property type="component" value="Unassembled WGS sequence"/>
</dbReference>
<dbReference type="HOGENOM" id="CLU_013016_0_2_0"/>
<keyword evidence="5 8" id="KW-0812">Transmembrane</keyword>
<feature type="transmembrane region" description="Helical" evidence="8">
    <location>
        <begin position="227"/>
        <end position="257"/>
    </location>
</feature>
<evidence type="ECO:0000256" key="5">
    <source>
        <dbReference type="ARBA" id="ARBA00022692"/>
    </source>
</evidence>
<evidence type="ECO:0000256" key="7">
    <source>
        <dbReference type="ARBA" id="ARBA00023136"/>
    </source>
</evidence>
<dbReference type="AlphaFoldDB" id="A0A0M1VSI7"/>
<sequence>MKKIFFLISLMITFIVIALSLSIGSVFIPIKSLLFLSPMDEYMKMIVFDLRLPRILMAFLVGMLLASSGNIVQIIFQNPLADPYIIGIASSATFGAVIAYLLKLPEFSYGMVAFICCMVSTLLIFKISKRGNKIEVNTLLIVGITLSAFLAGFTSFAIYMIGEDSFKITMWLMGYLGNASWSQIIFLIFPLVFSSAYFYAKRNELDILMLGDEQAHSLGVNIAKLKFHLLIVSSFVVAYSVAFTGMIGFVGLIVPHIMRSIIGPLNARLIPFVLIYGGIFLLICDTFGRIILAPVEIPIGVITSILGAPFFLYLALKRSRRK</sequence>
<dbReference type="PANTHER" id="PTHR30472:SF25">
    <property type="entry name" value="ABC TRANSPORTER PERMEASE PROTEIN MJ0876-RELATED"/>
    <property type="match status" value="1"/>
</dbReference>
<gene>
    <name evidence="9" type="ORF">FSCG_00311</name>
</gene>
<evidence type="ECO:0000313" key="10">
    <source>
        <dbReference type="Proteomes" id="UP000004925"/>
    </source>
</evidence>
<comment type="similarity">
    <text evidence="2">Belongs to the binding-protein-dependent transport system permease family. FecCD subfamily.</text>
</comment>
<organism evidence="9 10">
    <name type="scientific">Fusobacterium vincentii 4_1_13</name>
    <dbReference type="NCBI Taxonomy" id="469606"/>
    <lineage>
        <taxon>Bacteria</taxon>
        <taxon>Fusobacteriati</taxon>
        <taxon>Fusobacteriota</taxon>
        <taxon>Fusobacteriia</taxon>
        <taxon>Fusobacteriales</taxon>
        <taxon>Fusobacteriaceae</taxon>
        <taxon>Fusobacterium</taxon>
    </lineage>
</organism>
<dbReference type="SUPFAM" id="SSF81345">
    <property type="entry name" value="ABC transporter involved in vitamin B12 uptake, BtuC"/>
    <property type="match status" value="1"/>
</dbReference>
<feature type="transmembrane region" description="Helical" evidence="8">
    <location>
        <begin position="139"/>
        <end position="161"/>
    </location>
</feature>
<evidence type="ECO:0000256" key="6">
    <source>
        <dbReference type="ARBA" id="ARBA00022989"/>
    </source>
</evidence>
<keyword evidence="3" id="KW-0813">Transport</keyword>
<dbReference type="eggNOG" id="COG0609">
    <property type="taxonomic scope" value="Bacteria"/>
</dbReference>
<evidence type="ECO:0008006" key="11">
    <source>
        <dbReference type="Google" id="ProtNLM"/>
    </source>
</evidence>
<dbReference type="PANTHER" id="PTHR30472">
    <property type="entry name" value="FERRIC ENTEROBACTIN TRANSPORT SYSTEM PERMEASE PROTEIN"/>
    <property type="match status" value="1"/>
</dbReference>
<dbReference type="Gene3D" id="1.10.3470.10">
    <property type="entry name" value="ABC transporter involved in vitamin B12 uptake, BtuC"/>
    <property type="match status" value="1"/>
</dbReference>
<comment type="subcellular location">
    <subcellularLocation>
        <location evidence="1">Cell membrane</location>
        <topology evidence="1">Multi-pass membrane protein</topology>
    </subcellularLocation>
</comment>
<keyword evidence="4" id="KW-1003">Cell membrane</keyword>
<dbReference type="EMBL" id="ACDE02000013">
    <property type="protein sequence ID" value="EEO39598.1"/>
    <property type="molecule type" value="Genomic_DNA"/>
</dbReference>
<dbReference type="GO" id="GO:0005886">
    <property type="term" value="C:plasma membrane"/>
    <property type="evidence" value="ECO:0007669"/>
    <property type="project" value="UniProtKB-SubCell"/>
</dbReference>
<feature type="transmembrane region" description="Helical" evidence="8">
    <location>
        <begin position="297"/>
        <end position="316"/>
    </location>
</feature>
<feature type="transmembrane region" description="Helical" evidence="8">
    <location>
        <begin position="6"/>
        <end position="34"/>
    </location>
</feature>
<dbReference type="CDD" id="cd06550">
    <property type="entry name" value="TM_ABC_iron-siderophores_like"/>
    <property type="match status" value="1"/>
</dbReference>
<dbReference type="RefSeq" id="WP_008799305.1">
    <property type="nucleotide sequence ID" value="NZ_KQ235735.1"/>
</dbReference>
<comment type="caution">
    <text evidence="9">The sequence shown here is derived from an EMBL/GenBank/DDBJ whole genome shotgun (WGS) entry which is preliminary data.</text>
</comment>
<proteinExistence type="inferred from homology"/>
<feature type="transmembrane region" description="Helical" evidence="8">
    <location>
        <begin position="181"/>
        <end position="200"/>
    </location>
</feature>
<dbReference type="GO" id="GO:0022857">
    <property type="term" value="F:transmembrane transporter activity"/>
    <property type="evidence" value="ECO:0007669"/>
    <property type="project" value="InterPro"/>
</dbReference>
<dbReference type="GO" id="GO:0033214">
    <property type="term" value="P:siderophore-iron import into cell"/>
    <property type="evidence" value="ECO:0007669"/>
    <property type="project" value="TreeGrafter"/>
</dbReference>
<name>A0A0M1VSI7_FUSVC</name>
<keyword evidence="6 8" id="KW-1133">Transmembrane helix</keyword>
<keyword evidence="7 8" id="KW-0472">Membrane</keyword>
<dbReference type="InterPro" id="IPR000522">
    <property type="entry name" value="ABC_transptr_permease_BtuC"/>
</dbReference>
<evidence type="ECO:0000256" key="3">
    <source>
        <dbReference type="ARBA" id="ARBA00022448"/>
    </source>
</evidence>
<feature type="transmembrane region" description="Helical" evidence="8">
    <location>
        <begin position="109"/>
        <end position="127"/>
    </location>
</feature>
<evidence type="ECO:0000256" key="2">
    <source>
        <dbReference type="ARBA" id="ARBA00007935"/>
    </source>
</evidence>
<dbReference type="FunFam" id="1.10.3470.10:FF:000035">
    <property type="entry name" value="Iron chelate uptake ABC transporter, FeCT family, permease protein"/>
    <property type="match status" value="1"/>
</dbReference>
<evidence type="ECO:0000256" key="1">
    <source>
        <dbReference type="ARBA" id="ARBA00004651"/>
    </source>
</evidence>
<evidence type="ECO:0000256" key="8">
    <source>
        <dbReference type="SAM" id="Phobius"/>
    </source>
</evidence>
<dbReference type="InterPro" id="IPR037294">
    <property type="entry name" value="ABC_BtuC-like"/>
</dbReference>
<feature type="transmembrane region" description="Helical" evidence="8">
    <location>
        <begin position="83"/>
        <end position="102"/>
    </location>
</feature>